<dbReference type="EMBL" id="FMVJ01000008">
    <property type="protein sequence ID" value="SCY95029.1"/>
    <property type="molecule type" value="Genomic_DNA"/>
</dbReference>
<evidence type="ECO:0000313" key="1">
    <source>
        <dbReference type="EMBL" id="SCY95029.1"/>
    </source>
</evidence>
<organism evidence="1 2">
    <name type="scientific">Microvirga guangxiensis</name>
    <dbReference type="NCBI Taxonomy" id="549386"/>
    <lineage>
        <taxon>Bacteria</taxon>
        <taxon>Pseudomonadati</taxon>
        <taxon>Pseudomonadota</taxon>
        <taxon>Alphaproteobacteria</taxon>
        <taxon>Hyphomicrobiales</taxon>
        <taxon>Methylobacteriaceae</taxon>
        <taxon>Microvirga</taxon>
    </lineage>
</organism>
<dbReference type="STRING" id="549386.SAMN02927923_03041"/>
<keyword evidence="2" id="KW-1185">Reference proteome</keyword>
<evidence type="ECO:0008006" key="3">
    <source>
        <dbReference type="Google" id="ProtNLM"/>
    </source>
</evidence>
<dbReference type="Gene3D" id="3.40.430.10">
    <property type="entry name" value="Dihydrofolate Reductase, subunit A"/>
    <property type="match status" value="1"/>
</dbReference>
<protein>
    <recommendedName>
        <fullName evidence="3">Dihydrofolate reductase</fullName>
    </recommendedName>
</protein>
<dbReference type="Proteomes" id="UP000199569">
    <property type="component" value="Unassembled WGS sequence"/>
</dbReference>
<evidence type="ECO:0000313" key="2">
    <source>
        <dbReference type="Proteomes" id="UP000199569"/>
    </source>
</evidence>
<dbReference type="RefSeq" id="WP_091136189.1">
    <property type="nucleotide sequence ID" value="NZ_FMVJ01000008.1"/>
</dbReference>
<dbReference type="AlphaFoldDB" id="A0A1G5K560"/>
<dbReference type="SUPFAM" id="SSF53597">
    <property type="entry name" value="Dihydrofolate reductase-like"/>
    <property type="match status" value="1"/>
</dbReference>
<proteinExistence type="predicted"/>
<reference evidence="1 2" key="1">
    <citation type="submission" date="2016-10" db="EMBL/GenBank/DDBJ databases">
        <authorList>
            <person name="de Groot N.N."/>
        </authorList>
    </citation>
    <scope>NUCLEOTIDE SEQUENCE [LARGE SCALE GENOMIC DNA]</scope>
    <source>
        <strain evidence="1 2">CGMCC 1.7666</strain>
    </source>
</reference>
<dbReference type="InterPro" id="IPR024072">
    <property type="entry name" value="DHFR-like_dom_sf"/>
</dbReference>
<dbReference type="OrthoDB" id="7631078at2"/>
<gene>
    <name evidence="1" type="ORF">SAMN02927923_03041</name>
</gene>
<accession>A0A1G5K560</accession>
<name>A0A1G5K560_9HYPH</name>
<sequence length="182" mass="20212">MSRVEIHGYAIVSDNDRIADATGHTPEVLRNDADWAYFQAELNRSDVTVLGRLGHEANPNPRNRVRIVLSSSSQGIERRVDGWWWNPQKLPWDEAIRRVLPHGGRVAVPGGRRVFDLFLGIGYDAFHLTRAEGVVVPDGIALFSQCDSGKSAETVLSDAGLKPGMRQVLDPSLPVSLVIWHR</sequence>